<feature type="transmembrane region" description="Helical" evidence="1">
    <location>
        <begin position="27"/>
        <end position="48"/>
    </location>
</feature>
<keyword evidence="1" id="KW-1133">Transmembrane helix</keyword>
<feature type="transmembrane region" description="Helical" evidence="1">
    <location>
        <begin position="73"/>
        <end position="97"/>
    </location>
</feature>
<keyword evidence="1" id="KW-0812">Transmembrane</keyword>
<feature type="transmembrane region" description="Helical" evidence="1">
    <location>
        <begin position="269"/>
        <end position="290"/>
    </location>
</feature>
<keyword evidence="3" id="KW-1185">Reference proteome</keyword>
<name>A0A399CVQ1_9BACT</name>
<organism evidence="2 3">
    <name type="scientific">Mariniphaga sediminis</name>
    <dbReference type="NCBI Taxonomy" id="1628158"/>
    <lineage>
        <taxon>Bacteria</taxon>
        <taxon>Pseudomonadati</taxon>
        <taxon>Bacteroidota</taxon>
        <taxon>Bacteroidia</taxon>
        <taxon>Marinilabiliales</taxon>
        <taxon>Prolixibacteraceae</taxon>
        <taxon>Mariniphaga</taxon>
    </lineage>
</organism>
<gene>
    <name evidence="2" type="ORF">D1164_21460</name>
</gene>
<feature type="transmembrane region" description="Helical" evidence="1">
    <location>
        <begin position="297"/>
        <end position="325"/>
    </location>
</feature>
<accession>A0A399CVQ1</accession>
<reference evidence="2 3" key="1">
    <citation type="journal article" date="2015" name="Int. J. Syst. Evol. Microbiol.">
        <title>Mariniphaga sediminis sp. nov., isolated from coastal sediment.</title>
        <authorList>
            <person name="Wang F.Q."/>
            <person name="Shen Q.Y."/>
            <person name="Chen G.J."/>
            <person name="Du Z.J."/>
        </authorList>
    </citation>
    <scope>NUCLEOTIDE SEQUENCE [LARGE SCALE GENOMIC DNA]</scope>
    <source>
        <strain evidence="2 3">SY21</strain>
    </source>
</reference>
<protein>
    <submittedName>
        <fullName evidence="2">Uncharacterized protein</fullName>
    </submittedName>
</protein>
<dbReference type="AlphaFoldDB" id="A0A399CVQ1"/>
<evidence type="ECO:0000256" key="1">
    <source>
        <dbReference type="SAM" id="Phobius"/>
    </source>
</evidence>
<proteinExistence type="predicted"/>
<dbReference type="EMBL" id="QWET01000026">
    <property type="protein sequence ID" value="RIH63078.1"/>
    <property type="molecule type" value="Genomic_DNA"/>
</dbReference>
<feature type="transmembrane region" description="Helical" evidence="1">
    <location>
        <begin position="109"/>
        <end position="128"/>
    </location>
</feature>
<evidence type="ECO:0000313" key="3">
    <source>
        <dbReference type="Proteomes" id="UP000266441"/>
    </source>
</evidence>
<dbReference type="Proteomes" id="UP000266441">
    <property type="component" value="Unassembled WGS sequence"/>
</dbReference>
<keyword evidence="1" id="KW-0472">Membrane</keyword>
<sequence>MSRIPKDIHWLHEYEIPKEYNRVRKGIFPTLVIYLFALGAIWLAWIAVPDAVGRYSQLIREGMFWEYVFSSPWLIVGSSLILAEVYLGIAFAGGFLQLAQSDVPTVPKWLLDIGIILFIIFTIAVEIATLPATWPAAIIVLLASVVFILFAGWSLWASFPNTPMRVFFCTKLVPYHHSPFVVFWDSFWGCLKWVWKTAVKIWKEWYNLYQKVVLSIPKQVYKTIFVQRPVTRLVRKLVPVVPAWVPNWLRKAGNYVLDYVDTLVEVVEYILVAVVVAVIIFVTMIVYVVVTVVIFMIAFYVTLVCLVWGVILFVVAFYVFFYWWVPMWVLRLFFFN</sequence>
<comment type="caution">
    <text evidence="2">The sequence shown here is derived from an EMBL/GenBank/DDBJ whole genome shotgun (WGS) entry which is preliminary data.</text>
</comment>
<feature type="transmembrane region" description="Helical" evidence="1">
    <location>
        <begin position="134"/>
        <end position="156"/>
    </location>
</feature>
<evidence type="ECO:0000313" key="2">
    <source>
        <dbReference type="EMBL" id="RIH63078.1"/>
    </source>
</evidence>